<dbReference type="Gene3D" id="3.40.50.1100">
    <property type="match status" value="2"/>
</dbReference>
<feature type="compositionally biased region" description="Acidic residues" evidence="4">
    <location>
        <begin position="564"/>
        <end position="587"/>
    </location>
</feature>
<dbReference type="AlphaFoldDB" id="A0A346Y1Y8"/>
<dbReference type="GO" id="GO:0003941">
    <property type="term" value="F:L-serine ammonia-lyase activity"/>
    <property type="evidence" value="ECO:0007669"/>
    <property type="project" value="TreeGrafter"/>
</dbReference>
<keyword evidence="2" id="KW-0663">Pyridoxal phosphate</keyword>
<dbReference type="GO" id="GO:0006565">
    <property type="term" value="P:L-serine catabolic process"/>
    <property type="evidence" value="ECO:0007669"/>
    <property type="project" value="TreeGrafter"/>
</dbReference>
<name>A0A346Y1Y8_9ACTN</name>
<dbReference type="Proteomes" id="UP000264006">
    <property type="component" value="Chromosome"/>
</dbReference>
<evidence type="ECO:0000313" key="6">
    <source>
        <dbReference type="EMBL" id="AXV08485.1"/>
    </source>
</evidence>
<evidence type="ECO:0000313" key="7">
    <source>
        <dbReference type="Proteomes" id="UP000264006"/>
    </source>
</evidence>
<feature type="compositionally biased region" description="Low complexity" evidence="4">
    <location>
        <begin position="607"/>
        <end position="616"/>
    </location>
</feature>
<dbReference type="NCBIfam" id="NF006050">
    <property type="entry name" value="PRK08197.1"/>
    <property type="match status" value="1"/>
</dbReference>
<dbReference type="GO" id="GO:0009097">
    <property type="term" value="P:isoleucine biosynthetic process"/>
    <property type="evidence" value="ECO:0007669"/>
    <property type="project" value="TreeGrafter"/>
</dbReference>
<evidence type="ECO:0000256" key="4">
    <source>
        <dbReference type="SAM" id="MobiDB-lite"/>
    </source>
</evidence>
<dbReference type="CDD" id="cd01563">
    <property type="entry name" value="Thr-synth_1"/>
    <property type="match status" value="1"/>
</dbReference>
<dbReference type="EMBL" id="CP031165">
    <property type="protein sequence ID" value="AXV08485.1"/>
    <property type="molecule type" value="Genomic_DNA"/>
</dbReference>
<dbReference type="PROSITE" id="PS00165">
    <property type="entry name" value="DEHYDRATASE_SER_THR"/>
    <property type="match status" value="1"/>
</dbReference>
<dbReference type="SUPFAM" id="SSF53686">
    <property type="entry name" value="Tryptophan synthase beta subunit-like PLP-dependent enzymes"/>
    <property type="match status" value="1"/>
</dbReference>
<gene>
    <name evidence="6" type="ORF">DVS28_a3813</name>
</gene>
<dbReference type="InterPro" id="IPR000634">
    <property type="entry name" value="Ser/Thr_deHydtase_PyrdxlP-BS"/>
</dbReference>
<dbReference type="GO" id="GO:0006567">
    <property type="term" value="P:L-threonine catabolic process"/>
    <property type="evidence" value="ECO:0007669"/>
    <property type="project" value="TreeGrafter"/>
</dbReference>
<dbReference type="PANTHER" id="PTHR48078:SF6">
    <property type="entry name" value="L-THREONINE DEHYDRATASE CATABOLIC TDCB"/>
    <property type="match status" value="1"/>
</dbReference>
<dbReference type="GO" id="GO:0004794">
    <property type="term" value="F:threonine deaminase activity"/>
    <property type="evidence" value="ECO:0007669"/>
    <property type="project" value="TreeGrafter"/>
</dbReference>
<evidence type="ECO:0000256" key="1">
    <source>
        <dbReference type="ARBA" id="ARBA00001933"/>
    </source>
</evidence>
<dbReference type="Pfam" id="PF00291">
    <property type="entry name" value="PALP"/>
    <property type="match status" value="1"/>
</dbReference>
<feature type="compositionally biased region" description="Pro residues" evidence="4">
    <location>
        <begin position="667"/>
        <end position="690"/>
    </location>
</feature>
<proteinExistence type="predicted"/>
<dbReference type="InterPro" id="IPR050147">
    <property type="entry name" value="Ser/Thr_Dehydratase"/>
</dbReference>
<feature type="compositionally biased region" description="Polar residues" evidence="4">
    <location>
        <begin position="458"/>
        <end position="473"/>
    </location>
</feature>
<keyword evidence="7" id="KW-1185">Reference proteome</keyword>
<evidence type="ECO:0000256" key="2">
    <source>
        <dbReference type="ARBA" id="ARBA00022898"/>
    </source>
</evidence>
<dbReference type="GO" id="GO:0030170">
    <property type="term" value="F:pyridoxal phosphate binding"/>
    <property type="evidence" value="ECO:0007669"/>
    <property type="project" value="InterPro"/>
</dbReference>
<feature type="domain" description="Tryptophan synthase beta chain-like PALP" evidence="5">
    <location>
        <begin position="120"/>
        <end position="423"/>
    </location>
</feature>
<organism evidence="6 7">
    <name type="scientific">Euzebya pacifica</name>
    <dbReference type="NCBI Taxonomy" id="1608957"/>
    <lineage>
        <taxon>Bacteria</taxon>
        <taxon>Bacillati</taxon>
        <taxon>Actinomycetota</taxon>
        <taxon>Nitriliruptoria</taxon>
        <taxon>Euzebyales</taxon>
    </lineage>
</organism>
<comment type="cofactor">
    <cofactor evidence="1">
        <name>pyridoxal 5'-phosphate</name>
        <dbReference type="ChEBI" id="CHEBI:597326"/>
    </cofactor>
</comment>
<dbReference type="PANTHER" id="PTHR48078">
    <property type="entry name" value="THREONINE DEHYDRATASE, MITOCHONDRIAL-RELATED"/>
    <property type="match status" value="1"/>
</dbReference>
<keyword evidence="3" id="KW-0456">Lyase</keyword>
<dbReference type="InterPro" id="IPR001926">
    <property type="entry name" value="TrpB-like_PALP"/>
</dbReference>
<evidence type="ECO:0000259" key="5">
    <source>
        <dbReference type="Pfam" id="PF00291"/>
    </source>
</evidence>
<protein>
    <submittedName>
        <fullName evidence="6">Threonine synthase</fullName>
    </submittedName>
</protein>
<accession>A0A346Y1Y8</accession>
<feature type="region of interest" description="Disordered" evidence="4">
    <location>
        <begin position="425"/>
        <end position="778"/>
    </location>
</feature>
<evidence type="ECO:0000256" key="3">
    <source>
        <dbReference type="ARBA" id="ARBA00023239"/>
    </source>
</evidence>
<feature type="compositionally biased region" description="Pro residues" evidence="4">
    <location>
        <begin position="477"/>
        <end position="486"/>
    </location>
</feature>
<dbReference type="InterPro" id="IPR036052">
    <property type="entry name" value="TrpB-like_PALP_sf"/>
</dbReference>
<dbReference type="KEGG" id="euz:DVS28_a3813"/>
<sequence length="778" mass="80933">MVQPGLQLGDRIGLEIVRFEAIVAVATALAHRIRRHDVLSSAIVESSLSFLEGSRSGARYDADVLQRVDPVDGAPLLARYDLDRAARTLTPRSLAERHGPGMWRWRELLPVRDARHRVHLGEGSTPLLPAARLGPALGLDHLLLKAEGQQPTGSFKARGMAAAVSRARELGARSLIAPSAGNAGGALAAYGAAAGLPVTVVMPADVPESNLVEAQMCGAAVALVEGFITDCGRVARAIAERTGAFDVSTMKEPYRVEGKKTMGLELVEQLGWTMPDVIVYPTGGGTGLVGMWKAFDELEALGLAGAGRPRMVSVQAQGCAPIVRAFATGAETAEPWADPSTRASGLRVPSAIGDRLILSALRESEGTAVAVPEQEIDAVQRLAGRRGVGYVSPETAAALAAVASLADEGWLAANERVVVFDTGIGHKYPPPALPRPVTVRPEDADDPDLLELVRGGRQTRTATPSRPSESSSQPTEPARPAPPVEPTEPDEPSEPAEPVEPVEPTVEPAPPVERTPPDEPASPHEAEPAESDEPAESSPPTSREGGRARIAELMAQRIVTRDPDESDDESDDEAHDQADDQADEVASPDEPVAGVLAETPVDDEPSSARAVAPAPVHIARRDVGGPRVPGEAQVLRSPAPSPRVPGTAGSAPAPEIRPTEGSQPTGTAPPPAAPPAPKPVEPVSPVPVAPDRPATSPSVPDPSVPDASTSDGSMATPSAIPPVGATRPDAAGAPATGRRVEADEPPAETTPDEPSLALPRPPFREIVVHPLPAPPRDA</sequence>
<feature type="compositionally biased region" description="Basic and acidic residues" evidence="4">
    <location>
        <begin position="515"/>
        <end position="527"/>
    </location>
</feature>
<reference evidence="6 7" key="1">
    <citation type="submission" date="2018-09" db="EMBL/GenBank/DDBJ databases">
        <title>Complete genome sequence of Euzebya sp. DY32-46 isolated from seawater of Pacific Ocean.</title>
        <authorList>
            <person name="Xu L."/>
            <person name="Wu Y.-H."/>
            <person name="Xu X.-W."/>
        </authorList>
    </citation>
    <scope>NUCLEOTIDE SEQUENCE [LARGE SCALE GENOMIC DNA]</scope>
    <source>
        <strain evidence="6 7">DY32-46</strain>
    </source>
</reference>